<dbReference type="EMBL" id="JACHVY010000007">
    <property type="protein sequence ID" value="MBB2903340.1"/>
    <property type="molecule type" value="Genomic_DNA"/>
</dbReference>
<keyword evidence="2 4" id="KW-0238">DNA-binding</keyword>
<dbReference type="PANTHER" id="PTHR30055">
    <property type="entry name" value="HTH-TYPE TRANSCRIPTIONAL REGULATOR RUTR"/>
    <property type="match status" value="1"/>
</dbReference>
<accession>A0A7W4TR01</accession>
<evidence type="ECO:0000256" key="1">
    <source>
        <dbReference type="ARBA" id="ARBA00023015"/>
    </source>
</evidence>
<sequence>MPTSYHHGSLRQALLEEGRRLLAEQGVAAVTMRELARRTGVSYAAPARHFSSREALLAAIADEGFKELAEVLQAAERAGDLPARLSAYAHAHVRFAVTNGALMELMFTRGPGSEQADHPPSPAAVQFFVLGARMLGEQAPHGHLGPLPYLLTAALEGISSLAINGRLPPEQVEEVTDAAVRMMLPAVREQMERTPDHST</sequence>
<dbReference type="GO" id="GO:0000976">
    <property type="term" value="F:transcription cis-regulatory region binding"/>
    <property type="evidence" value="ECO:0007669"/>
    <property type="project" value="TreeGrafter"/>
</dbReference>
<dbReference type="Pfam" id="PF00440">
    <property type="entry name" value="TetR_N"/>
    <property type="match status" value="1"/>
</dbReference>
<name>A0A7W4TR01_KINRA</name>
<dbReference type="PANTHER" id="PTHR30055:SF220">
    <property type="entry name" value="TETR-FAMILY REGULATORY PROTEIN"/>
    <property type="match status" value="1"/>
</dbReference>
<dbReference type="InterPro" id="IPR050109">
    <property type="entry name" value="HTH-type_TetR-like_transc_reg"/>
</dbReference>
<comment type="caution">
    <text evidence="6">The sequence shown here is derived from an EMBL/GenBank/DDBJ whole genome shotgun (WGS) entry which is preliminary data.</text>
</comment>
<evidence type="ECO:0000313" key="6">
    <source>
        <dbReference type="EMBL" id="MBB2903340.1"/>
    </source>
</evidence>
<dbReference type="Pfam" id="PF13305">
    <property type="entry name" value="TetR_C_33"/>
    <property type="match status" value="1"/>
</dbReference>
<feature type="DNA-binding region" description="H-T-H motif" evidence="4">
    <location>
        <begin position="31"/>
        <end position="50"/>
    </location>
</feature>
<evidence type="ECO:0000256" key="4">
    <source>
        <dbReference type="PROSITE-ProRule" id="PRU00335"/>
    </source>
</evidence>
<feature type="domain" description="HTH tetR-type" evidence="5">
    <location>
        <begin position="8"/>
        <end position="68"/>
    </location>
</feature>
<reference evidence="6 7" key="2">
    <citation type="submission" date="2020-08" db="EMBL/GenBank/DDBJ databases">
        <authorList>
            <person name="Partida-Martinez L."/>
            <person name="Huntemann M."/>
            <person name="Clum A."/>
            <person name="Wang J."/>
            <person name="Palaniappan K."/>
            <person name="Ritter S."/>
            <person name="Chen I.-M."/>
            <person name="Stamatis D."/>
            <person name="Reddy T."/>
            <person name="O'Malley R."/>
            <person name="Daum C."/>
            <person name="Shapiro N."/>
            <person name="Ivanova N."/>
            <person name="Kyrpides N."/>
            <person name="Woyke T."/>
        </authorList>
    </citation>
    <scope>NUCLEOTIDE SEQUENCE [LARGE SCALE GENOMIC DNA]</scope>
    <source>
        <strain evidence="6 7">AS2.23</strain>
    </source>
</reference>
<evidence type="ECO:0000256" key="3">
    <source>
        <dbReference type="ARBA" id="ARBA00023163"/>
    </source>
</evidence>
<organism evidence="6 7">
    <name type="scientific">Kineococcus radiotolerans</name>
    <dbReference type="NCBI Taxonomy" id="131568"/>
    <lineage>
        <taxon>Bacteria</taxon>
        <taxon>Bacillati</taxon>
        <taxon>Actinomycetota</taxon>
        <taxon>Actinomycetes</taxon>
        <taxon>Kineosporiales</taxon>
        <taxon>Kineosporiaceae</taxon>
        <taxon>Kineococcus</taxon>
    </lineage>
</organism>
<reference evidence="6 7" key="1">
    <citation type="submission" date="2020-08" db="EMBL/GenBank/DDBJ databases">
        <title>The Agave Microbiome: Exploring the role of microbial communities in plant adaptations to desert environments.</title>
        <authorList>
            <person name="Partida-Martinez L.P."/>
        </authorList>
    </citation>
    <scope>NUCLEOTIDE SEQUENCE [LARGE SCALE GENOMIC DNA]</scope>
    <source>
        <strain evidence="6 7">AS2.23</strain>
    </source>
</reference>
<dbReference type="AlphaFoldDB" id="A0A7W4TR01"/>
<dbReference type="InterPro" id="IPR009057">
    <property type="entry name" value="Homeodomain-like_sf"/>
</dbReference>
<keyword evidence="3" id="KW-0804">Transcription</keyword>
<dbReference type="InterPro" id="IPR025996">
    <property type="entry name" value="MT1864/Rv1816-like_C"/>
</dbReference>
<dbReference type="Proteomes" id="UP000533269">
    <property type="component" value="Unassembled WGS sequence"/>
</dbReference>
<dbReference type="GO" id="GO:0003700">
    <property type="term" value="F:DNA-binding transcription factor activity"/>
    <property type="evidence" value="ECO:0007669"/>
    <property type="project" value="TreeGrafter"/>
</dbReference>
<dbReference type="PRINTS" id="PR00455">
    <property type="entry name" value="HTHTETR"/>
</dbReference>
<evidence type="ECO:0000259" key="5">
    <source>
        <dbReference type="PROSITE" id="PS50977"/>
    </source>
</evidence>
<gene>
    <name evidence="6" type="ORF">FHR75_004182</name>
</gene>
<keyword evidence="1" id="KW-0805">Transcription regulation</keyword>
<evidence type="ECO:0000313" key="7">
    <source>
        <dbReference type="Proteomes" id="UP000533269"/>
    </source>
</evidence>
<dbReference type="RefSeq" id="WP_183392957.1">
    <property type="nucleotide sequence ID" value="NZ_JACHVY010000007.1"/>
</dbReference>
<protein>
    <submittedName>
        <fullName evidence="6">AcrR family transcriptional regulator</fullName>
    </submittedName>
</protein>
<proteinExistence type="predicted"/>
<dbReference type="InterPro" id="IPR036271">
    <property type="entry name" value="Tet_transcr_reg_TetR-rel_C_sf"/>
</dbReference>
<dbReference type="Gene3D" id="1.10.357.10">
    <property type="entry name" value="Tetracycline Repressor, domain 2"/>
    <property type="match status" value="1"/>
</dbReference>
<dbReference type="SUPFAM" id="SSF48498">
    <property type="entry name" value="Tetracyclin repressor-like, C-terminal domain"/>
    <property type="match status" value="1"/>
</dbReference>
<evidence type="ECO:0000256" key="2">
    <source>
        <dbReference type="ARBA" id="ARBA00023125"/>
    </source>
</evidence>
<dbReference type="PROSITE" id="PS50977">
    <property type="entry name" value="HTH_TETR_2"/>
    <property type="match status" value="1"/>
</dbReference>
<dbReference type="SUPFAM" id="SSF46689">
    <property type="entry name" value="Homeodomain-like"/>
    <property type="match status" value="1"/>
</dbReference>
<dbReference type="InterPro" id="IPR001647">
    <property type="entry name" value="HTH_TetR"/>
</dbReference>